<organism evidence="1 2">
    <name type="scientific">Brevibacillus fluminis</name>
    <dbReference type="NCBI Taxonomy" id="511487"/>
    <lineage>
        <taxon>Bacteria</taxon>
        <taxon>Bacillati</taxon>
        <taxon>Bacillota</taxon>
        <taxon>Bacilli</taxon>
        <taxon>Bacillales</taxon>
        <taxon>Paenibacillaceae</taxon>
        <taxon>Brevibacillus</taxon>
    </lineage>
</organism>
<accession>A0A3M8DUX1</accession>
<keyword evidence="2" id="KW-1185">Reference proteome</keyword>
<evidence type="ECO:0008006" key="3">
    <source>
        <dbReference type="Google" id="ProtNLM"/>
    </source>
</evidence>
<sequence>MIELTRLSGGKFFLNITHIEVVEATPDTVITLLNGKKLLVKEPAKAIAEQITAFYQKANSATVIPRPEDDDSIV</sequence>
<dbReference type="InterPro" id="IPR009384">
    <property type="entry name" value="SwrD-like"/>
</dbReference>
<dbReference type="AlphaFoldDB" id="A0A3M8DUX1"/>
<gene>
    <name evidence="1" type="ORF">EDM56_03730</name>
</gene>
<protein>
    <recommendedName>
        <fullName evidence="3">Flagellar protein FlbD</fullName>
    </recommendedName>
</protein>
<dbReference type="EMBL" id="RHHQ01000004">
    <property type="protein sequence ID" value="RNB91872.1"/>
    <property type="molecule type" value="Genomic_DNA"/>
</dbReference>
<dbReference type="Proteomes" id="UP000271031">
    <property type="component" value="Unassembled WGS sequence"/>
</dbReference>
<evidence type="ECO:0000313" key="1">
    <source>
        <dbReference type="EMBL" id="RNB91872.1"/>
    </source>
</evidence>
<proteinExistence type="predicted"/>
<dbReference type="RefSeq" id="WP_122916534.1">
    <property type="nucleotide sequence ID" value="NZ_RHHQ01000004.1"/>
</dbReference>
<dbReference type="OrthoDB" id="9799862at2"/>
<evidence type="ECO:0000313" key="2">
    <source>
        <dbReference type="Proteomes" id="UP000271031"/>
    </source>
</evidence>
<reference evidence="1 2" key="1">
    <citation type="submission" date="2018-10" db="EMBL/GenBank/DDBJ databases">
        <title>Phylogenomics of Brevibacillus.</title>
        <authorList>
            <person name="Dunlap C."/>
        </authorList>
    </citation>
    <scope>NUCLEOTIDE SEQUENCE [LARGE SCALE GENOMIC DNA]</scope>
    <source>
        <strain evidence="1 2">JCM 15716</strain>
    </source>
</reference>
<name>A0A3M8DUX1_9BACL</name>
<dbReference type="Pfam" id="PF06289">
    <property type="entry name" value="FlbD"/>
    <property type="match status" value="1"/>
</dbReference>
<comment type="caution">
    <text evidence="1">The sequence shown here is derived from an EMBL/GenBank/DDBJ whole genome shotgun (WGS) entry which is preliminary data.</text>
</comment>
<dbReference type="PANTHER" id="PTHR39185">
    <property type="entry name" value="SWARMING MOTILITY PROTEIN SWRD"/>
    <property type="match status" value="1"/>
</dbReference>
<dbReference type="PANTHER" id="PTHR39185:SF1">
    <property type="entry name" value="SWARMING MOTILITY PROTEIN SWRD"/>
    <property type="match status" value="1"/>
</dbReference>